<proteinExistence type="predicted"/>
<evidence type="ECO:0000313" key="3">
    <source>
        <dbReference type="EMBL" id="AQS47177.1"/>
    </source>
</evidence>
<dbReference type="InterPro" id="IPR001296">
    <property type="entry name" value="Glyco_trans_1"/>
</dbReference>
<feature type="domain" description="Glycosyltransferase subfamily 4-like N-terminal" evidence="2">
    <location>
        <begin position="13"/>
        <end position="163"/>
    </location>
</feature>
<evidence type="ECO:0000259" key="2">
    <source>
        <dbReference type="Pfam" id="PF13579"/>
    </source>
</evidence>
<dbReference type="Pfam" id="PF00534">
    <property type="entry name" value="Glycos_transf_1"/>
    <property type="match status" value="1"/>
</dbReference>
<dbReference type="Proteomes" id="UP000185622">
    <property type="component" value="Chromosome"/>
</dbReference>
<dbReference type="CDD" id="cd03801">
    <property type="entry name" value="GT4_PimA-like"/>
    <property type="match status" value="1"/>
</dbReference>
<gene>
    <name evidence="3" type="ORF">BMG03_04710</name>
</gene>
<reference evidence="3 4" key="1">
    <citation type="submission" date="2017-01" db="EMBL/GenBank/DDBJ databases">
        <title>The complete genome sequence of a sulfur-oxidizing marine bacterium Thioclava sp. 25B10_4T.</title>
        <authorList>
            <person name="Liu Y."/>
            <person name="Lai Q."/>
            <person name="Shao Z."/>
        </authorList>
    </citation>
    <scope>NUCLEOTIDE SEQUENCE [LARGE SCALE GENOMIC DNA]</scope>
    <source>
        <strain evidence="3 4">25B10_4</strain>
    </source>
</reference>
<keyword evidence="4" id="KW-1185">Reference proteome</keyword>
<dbReference type="Gene3D" id="3.40.50.2000">
    <property type="entry name" value="Glycogen Phosphorylase B"/>
    <property type="match status" value="2"/>
</dbReference>
<dbReference type="Pfam" id="PF13579">
    <property type="entry name" value="Glyco_trans_4_4"/>
    <property type="match status" value="1"/>
</dbReference>
<organism evidence="3 4">
    <name type="scientific">Thioclava nitratireducens</name>
    <dbReference type="NCBI Taxonomy" id="1915078"/>
    <lineage>
        <taxon>Bacteria</taxon>
        <taxon>Pseudomonadati</taxon>
        <taxon>Pseudomonadota</taxon>
        <taxon>Alphaproteobacteria</taxon>
        <taxon>Rhodobacterales</taxon>
        <taxon>Paracoccaceae</taxon>
        <taxon>Thioclava</taxon>
    </lineage>
</organism>
<evidence type="ECO:0000259" key="1">
    <source>
        <dbReference type="Pfam" id="PF00534"/>
    </source>
</evidence>
<evidence type="ECO:0000313" key="4">
    <source>
        <dbReference type="Proteomes" id="UP000185622"/>
    </source>
</evidence>
<protein>
    <recommendedName>
        <fullName evidence="5">Glycosyl transferase family 1 domain-containing protein</fullName>
    </recommendedName>
</protein>
<dbReference type="PANTHER" id="PTHR45947">
    <property type="entry name" value="SULFOQUINOVOSYL TRANSFERASE SQD2"/>
    <property type="match status" value="1"/>
</dbReference>
<dbReference type="InterPro" id="IPR028098">
    <property type="entry name" value="Glyco_trans_4-like_N"/>
</dbReference>
<dbReference type="RefSeq" id="WP_075777448.1">
    <property type="nucleotide sequence ID" value="NZ_CP019437.1"/>
</dbReference>
<dbReference type="EMBL" id="CP019437">
    <property type="protein sequence ID" value="AQS47177.1"/>
    <property type="molecule type" value="Genomic_DNA"/>
</dbReference>
<name>A0ABM6IEW0_9RHOB</name>
<dbReference type="InterPro" id="IPR050194">
    <property type="entry name" value="Glycosyltransferase_grp1"/>
</dbReference>
<feature type="domain" description="Glycosyl transferase family 1" evidence="1">
    <location>
        <begin position="180"/>
        <end position="338"/>
    </location>
</feature>
<evidence type="ECO:0008006" key="5">
    <source>
        <dbReference type="Google" id="ProtNLM"/>
    </source>
</evidence>
<accession>A0ABM6IEW0</accession>
<sequence>MIVFCHLLNDRSGSPTVLRSTIDALNASAQVQLFVGSQGRGVLEEAGVPTQRYWYRRSRYRMITLLTYVTSQFALYRALSQSANIPRDATVFVNTLLPFAAMLWGRRTGRRVVVHVHEVSVAPVPLRRFLTSFAARSADLLIYVSNDHRARLPINGPPAVILPNPVSPALAARACEHTPRQKGQFRVLMLASLRGYKGIREFIALAGALKDRGDITFDLVLNAEEREIAAFSGSHTNSANITIHPSTSDPAGFYAAADLVLNLSRPDQWIETFGLTVVEAMTFGVPVIVPPVGGPAEIITNGVEGYCIDSRDGVALCAAVLALADNPETHAAMARAARIRARDFSFEAYATSLREALKNLCERSVR</sequence>
<dbReference type="PANTHER" id="PTHR45947:SF3">
    <property type="entry name" value="SULFOQUINOVOSYL TRANSFERASE SQD2"/>
    <property type="match status" value="1"/>
</dbReference>
<dbReference type="SUPFAM" id="SSF53756">
    <property type="entry name" value="UDP-Glycosyltransferase/glycogen phosphorylase"/>
    <property type="match status" value="1"/>
</dbReference>